<comment type="caution">
    <text evidence="1">The sequence shown here is derived from an EMBL/GenBank/DDBJ whole genome shotgun (WGS) entry which is preliminary data.</text>
</comment>
<sequence>MKEGVPKGPAGPVCGGFNAPTMCHFKEKSKNKTKTYEEHYALLRSGQKKSPQKWGFSWSLCFIFQALTWQ</sequence>
<reference evidence="1 2" key="1">
    <citation type="submission" date="2019-06" db="EMBL/GenBank/DDBJ databases">
        <title>Whole genome shotgun sequence of Acetobacter orleanensis NBRC 13752.</title>
        <authorList>
            <person name="Hosoyama A."/>
            <person name="Uohara A."/>
            <person name="Ohji S."/>
            <person name="Ichikawa N."/>
        </authorList>
    </citation>
    <scope>NUCLEOTIDE SEQUENCE [LARGE SCALE GENOMIC DNA]</scope>
    <source>
        <strain evidence="1 2">NBRC 13752</strain>
    </source>
</reference>
<dbReference type="AlphaFoldDB" id="A0A4Y3TNA6"/>
<evidence type="ECO:0000313" key="1">
    <source>
        <dbReference type="EMBL" id="GEB83264.1"/>
    </source>
</evidence>
<evidence type="ECO:0000313" key="2">
    <source>
        <dbReference type="Proteomes" id="UP000317617"/>
    </source>
</evidence>
<proteinExistence type="predicted"/>
<name>A0A4Y3TNA6_9PROT</name>
<organism evidence="1 2">
    <name type="scientific">Acetobacter orleanensis</name>
    <dbReference type="NCBI Taxonomy" id="104099"/>
    <lineage>
        <taxon>Bacteria</taxon>
        <taxon>Pseudomonadati</taxon>
        <taxon>Pseudomonadota</taxon>
        <taxon>Alphaproteobacteria</taxon>
        <taxon>Acetobacterales</taxon>
        <taxon>Acetobacteraceae</taxon>
        <taxon>Acetobacter</taxon>
    </lineage>
</organism>
<protein>
    <submittedName>
        <fullName evidence="1">Uncharacterized protein</fullName>
    </submittedName>
</protein>
<dbReference type="Proteomes" id="UP000317617">
    <property type="component" value="Unassembled WGS sequence"/>
</dbReference>
<accession>A0A4Y3TNA6</accession>
<keyword evidence="2" id="KW-1185">Reference proteome</keyword>
<dbReference type="EMBL" id="BJMU01000008">
    <property type="protein sequence ID" value="GEB83264.1"/>
    <property type="molecule type" value="Genomic_DNA"/>
</dbReference>
<gene>
    <name evidence="1" type="ORF">AOR01nite_17410</name>
</gene>